<sequence>MSSPIITSSQRAAPGGNSYLEDEVITCLMNLRLIKLLPDEAAVKNGFTLTKCLTRQYLSRLPMFRSRFPCGIFSDGSSEELPLTRVGTKALEFIGFTSTAAEVIWARFLQDHSAMKKIFSRNPHSPLHFLNFVVTYLGSFQDLLAVGVSQDRAAKLIGLQPGFLPDLFSHYADGAGFRPQVLCKLVTHMVTHKYQQLTEWHFALHKLANELLVKKKKQLLWLPKLSMQKQKQRRRQQQQQYPMQQQHPSRPRISPLAAPEVSSHKGWSFLESLPLPM</sequence>
<evidence type="ECO:0000313" key="3">
    <source>
        <dbReference type="Proteomes" id="UP000019376"/>
    </source>
</evidence>
<reference evidence="2 3" key="1">
    <citation type="journal article" date="2013" name="PLoS ONE">
        <title>Genomic and secretomic analyses reveal unique features of the lignocellulolytic enzyme system of Penicillium decumbens.</title>
        <authorList>
            <person name="Liu G."/>
            <person name="Zhang L."/>
            <person name="Wei X."/>
            <person name="Zou G."/>
            <person name="Qin Y."/>
            <person name="Ma L."/>
            <person name="Li J."/>
            <person name="Zheng H."/>
            <person name="Wang S."/>
            <person name="Wang C."/>
            <person name="Xun L."/>
            <person name="Zhao G.-P."/>
            <person name="Zhou Z."/>
            <person name="Qu Y."/>
        </authorList>
    </citation>
    <scope>NUCLEOTIDE SEQUENCE [LARGE SCALE GENOMIC DNA]</scope>
    <source>
        <strain evidence="3">114-2 / CGMCC 5302</strain>
    </source>
</reference>
<proteinExistence type="predicted"/>
<dbReference type="HOGENOM" id="CLU_1005119_0_0_1"/>
<feature type="compositionally biased region" description="Low complexity" evidence="1">
    <location>
        <begin position="237"/>
        <end position="246"/>
    </location>
</feature>
<feature type="region of interest" description="Disordered" evidence="1">
    <location>
        <begin position="231"/>
        <end position="263"/>
    </location>
</feature>
<name>S7ZNW7_PENO1</name>
<keyword evidence="3" id="KW-1185">Reference proteome</keyword>
<dbReference type="Proteomes" id="UP000019376">
    <property type="component" value="Unassembled WGS sequence"/>
</dbReference>
<dbReference type="AlphaFoldDB" id="S7ZNW7"/>
<evidence type="ECO:0000313" key="2">
    <source>
        <dbReference type="EMBL" id="EPS32350.1"/>
    </source>
</evidence>
<evidence type="ECO:0000256" key="1">
    <source>
        <dbReference type="SAM" id="MobiDB-lite"/>
    </source>
</evidence>
<dbReference type="EMBL" id="KB644414">
    <property type="protein sequence ID" value="EPS32350.1"/>
    <property type="molecule type" value="Genomic_DNA"/>
</dbReference>
<protein>
    <submittedName>
        <fullName evidence="2">Uncharacterized protein</fullName>
    </submittedName>
</protein>
<accession>S7ZNW7</accession>
<gene>
    <name evidence="2" type="ORF">PDE_07310</name>
</gene>
<organism evidence="2 3">
    <name type="scientific">Penicillium oxalicum (strain 114-2 / CGMCC 5302)</name>
    <name type="common">Penicillium decumbens</name>
    <dbReference type="NCBI Taxonomy" id="933388"/>
    <lineage>
        <taxon>Eukaryota</taxon>
        <taxon>Fungi</taxon>
        <taxon>Dikarya</taxon>
        <taxon>Ascomycota</taxon>
        <taxon>Pezizomycotina</taxon>
        <taxon>Eurotiomycetes</taxon>
        <taxon>Eurotiomycetidae</taxon>
        <taxon>Eurotiales</taxon>
        <taxon>Aspergillaceae</taxon>
        <taxon>Penicillium</taxon>
    </lineage>
</organism>